<dbReference type="AlphaFoldDB" id="A0A073IBJ8"/>
<organism evidence="2 3">
    <name type="scientific">Oxytricha trifallax</name>
    <dbReference type="NCBI Taxonomy" id="1172189"/>
    <lineage>
        <taxon>Eukaryota</taxon>
        <taxon>Sar</taxon>
        <taxon>Alveolata</taxon>
        <taxon>Ciliophora</taxon>
        <taxon>Intramacronucleata</taxon>
        <taxon>Spirotrichea</taxon>
        <taxon>Stichotrichia</taxon>
        <taxon>Sporadotrichida</taxon>
        <taxon>Oxytrichidae</taxon>
        <taxon>Oxytrichinae</taxon>
        <taxon>Oxytricha</taxon>
    </lineage>
</organism>
<comment type="caution">
    <text evidence="2">The sequence shown here is derived from an EMBL/GenBank/DDBJ whole genome shotgun (WGS) entry which is preliminary data.</text>
</comment>
<evidence type="ECO:0000256" key="1">
    <source>
        <dbReference type="SAM" id="Coils"/>
    </source>
</evidence>
<gene>
    <name evidence="2" type="ORF">OXYTRIMIC_043</name>
</gene>
<feature type="coiled-coil region" evidence="1">
    <location>
        <begin position="101"/>
        <end position="181"/>
    </location>
</feature>
<keyword evidence="3" id="KW-1185">Reference proteome</keyword>
<keyword evidence="1" id="KW-0175">Coiled coil</keyword>
<protein>
    <submittedName>
        <fullName evidence="2">Uncharacterized protein</fullName>
    </submittedName>
</protein>
<proteinExistence type="predicted"/>
<evidence type="ECO:0000313" key="2">
    <source>
        <dbReference type="EMBL" id="KEJ82787.1"/>
    </source>
</evidence>
<accession>A0A073IBJ8</accession>
<dbReference type="Proteomes" id="UP000053232">
    <property type="component" value="Unassembled WGS sequence"/>
</dbReference>
<evidence type="ECO:0000313" key="3">
    <source>
        <dbReference type="Proteomes" id="UP000053232"/>
    </source>
</evidence>
<dbReference type="EMBL" id="ARYC01004304">
    <property type="protein sequence ID" value="KEJ82787.1"/>
    <property type="molecule type" value="Genomic_DNA"/>
</dbReference>
<reference evidence="3" key="1">
    <citation type="journal article" date="2014" name="Cell">
        <title>The Architecture of a Scrambled Genome Reveals Massive Levels of Genomic Rearrangement during Development.</title>
        <authorList>
            <person name="Chen X."/>
            <person name="Bracht J.R."/>
            <person name="Goldman A.D."/>
            <person name="Dolzhenko E."/>
            <person name="Clay D.M."/>
            <person name="Swart E.C."/>
            <person name="Perlman D.H."/>
            <person name="Doak T.G."/>
            <person name="Stuart A."/>
            <person name="Amemiya C.T."/>
            <person name="Sebra R.P."/>
            <person name="Landweber L.F."/>
        </authorList>
    </citation>
    <scope>NUCLEOTIDE SEQUENCE [LARGE SCALE GENOMIC DNA]</scope>
    <source>
        <strain evidence="3">JRB310</strain>
    </source>
</reference>
<sequence>MDSLSNQQSEQSYCNVRDEKQQELKQFFESSNASCNQCIQQLYRDWSIQKLSGPLNFNSKVVADIIYGFSQGNQYDGLFKVFCKACQTHEILQPDFFDVIIQQYKNVIKNQAQECQKNQDQYRKELKEAQDKLSDITKSYQQELAQKKLLQQAINNSNGLINELKSLISQQQAEIKKLEHQTGNDSKLLNEKDQIIRVLEFQAGELESKLNSYKKWSYFIDLFQSVEQETANYTKSGQELLQMYVDKLNSISPFQLSIDLEKKSLDIKDQIKHAIIDEESYFIESQRVQINKNLESISEFAKIVFDHQSGMSKAYESTIQSLKKVGDANSKIMAEQLQGKVNGFNIEQLKEIMNELAEVSIY</sequence>
<name>A0A073IBJ8_9SPIT</name>